<gene>
    <name evidence="2" type="ORF">KC01_LOCUS34636</name>
</gene>
<evidence type="ECO:0000313" key="3">
    <source>
        <dbReference type="Proteomes" id="UP001497482"/>
    </source>
</evidence>
<dbReference type="Proteomes" id="UP001497482">
    <property type="component" value="Chromosome 6"/>
</dbReference>
<dbReference type="AlphaFoldDB" id="A0AAV2M2N1"/>
<evidence type="ECO:0000313" key="2">
    <source>
        <dbReference type="EMBL" id="CAL1607602.1"/>
    </source>
</evidence>
<accession>A0AAV2M2N1</accession>
<dbReference type="EMBL" id="OZ035828">
    <property type="protein sequence ID" value="CAL1607602.1"/>
    <property type="molecule type" value="Genomic_DNA"/>
</dbReference>
<protein>
    <submittedName>
        <fullName evidence="2">Uncharacterized protein</fullName>
    </submittedName>
</protein>
<sequence length="110" mass="12532">MQPPAEMDDPAARFGLERSEAEDTSGLCKEERRTRTRTITDTESTSTRRDVMHSVTHGDGPWSTPGPATPQMKTFSDVHTVLSESFRDILQSRRLFRHYVQLKPLQQTSL</sequence>
<name>A0AAV2M2N1_KNICA</name>
<reference evidence="2 3" key="1">
    <citation type="submission" date="2024-04" db="EMBL/GenBank/DDBJ databases">
        <authorList>
            <person name="Waldvogel A.-M."/>
            <person name="Schoenle A."/>
        </authorList>
    </citation>
    <scope>NUCLEOTIDE SEQUENCE [LARGE SCALE GENOMIC DNA]</scope>
</reference>
<proteinExistence type="predicted"/>
<organism evidence="2 3">
    <name type="scientific">Knipowitschia caucasica</name>
    <name type="common">Caucasian dwarf goby</name>
    <name type="synonym">Pomatoschistus caucasicus</name>
    <dbReference type="NCBI Taxonomy" id="637954"/>
    <lineage>
        <taxon>Eukaryota</taxon>
        <taxon>Metazoa</taxon>
        <taxon>Chordata</taxon>
        <taxon>Craniata</taxon>
        <taxon>Vertebrata</taxon>
        <taxon>Euteleostomi</taxon>
        <taxon>Actinopterygii</taxon>
        <taxon>Neopterygii</taxon>
        <taxon>Teleostei</taxon>
        <taxon>Neoteleostei</taxon>
        <taxon>Acanthomorphata</taxon>
        <taxon>Gobiaria</taxon>
        <taxon>Gobiiformes</taxon>
        <taxon>Gobioidei</taxon>
        <taxon>Gobiidae</taxon>
        <taxon>Gobiinae</taxon>
        <taxon>Knipowitschia</taxon>
    </lineage>
</organism>
<feature type="region of interest" description="Disordered" evidence="1">
    <location>
        <begin position="1"/>
        <end position="69"/>
    </location>
</feature>
<keyword evidence="3" id="KW-1185">Reference proteome</keyword>
<evidence type="ECO:0000256" key="1">
    <source>
        <dbReference type="SAM" id="MobiDB-lite"/>
    </source>
</evidence>